<evidence type="ECO:0000313" key="2">
    <source>
        <dbReference type="EMBL" id="RFN54805.1"/>
    </source>
</evidence>
<dbReference type="STRING" id="2594813.A0A395N476"/>
<name>A0A395N476_9HYPO</name>
<proteinExistence type="predicted"/>
<dbReference type="PANTHER" id="PTHR35910:SF6">
    <property type="entry name" value="2EXR DOMAIN-CONTAINING PROTEIN"/>
    <property type="match status" value="1"/>
</dbReference>
<protein>
    <recommendedName>
        <fullName evidence="1">2EXR domain-containing protein</fullName>
    </recommendedName>
</protein>
<feature type="domain" description="2EXR" evidence="1">
    <location>
        <begin position="66"/>
        <end position="153"/>
    </location>
</feature>
<dbReference type="PANTHER" id="PTHR35910">
    <property type="entry name" value="2EXR DOMAIN-CONTAINING PROTEIN"/>
    <property type="match status" value="1"/>
</dbReference>
<evidence type="ECO:0000259" key="1">
    <source>
        <dbReference type="Pfam" id="PF20150"/>
    </source>
</evidence>
<dbReference type="Pfam" id="PF20150">
    <property type="entry name" value="2EXR"/>
    <property type="match status" value="1"/>
</dbReference>
<reference evidence="2 3" key="1">
    <citation type="journal article" date="2018" name="PLoS Pathog.">
        <title>Evolution of structural diversity of trichothecenes, a family of toxins produced by plant pathogenic and entomopathogenic fungi.</title>
        <authorList>
            <person name="Proctor R.H."/>
            <person name="McCormick S.P."/>
            <person name="Kim H.S."/>
            <person name="Cardoza R.E."/>
            <person name="Stanley A.M."/>
            <person name="Lindo L."/>
            <person name="Kelly A."/>
            <person name="Brown D.W."/>
            <person name="Lee T."/>
            <person name="Vaughan M.M."/>
            <person name="Alexander N.J."/>
            <person name="Busman M."/>
            <person name="Gutierrez S."/>
        </authorList>
    </citation>
    <scope>NUCLEOTIDE SEQUENCE [LARGE SCALE GENOMIC DNA]</scope>
    <source>
        <strain evidence="2 3">NRRL 13405</strain>
    </source>
</reference>
<organism evidence="2 3">
    <name type="scientific">Fusarium flagelliforme</name>
    <dbReference type="NCBI Taxonomy" id="2675880"/>
    <lineage>
        <taxon>Eukaryota</taxon>
        <taxon>Fungi</taxon>
        <taxon>Dikarya</taxon>
        <taxon>Ascomycota</taxon>
        <taxon>Pezizomycotina</taxon>
        <taxon>Sordariomycetes</taxon>
        <taxon>Hypocreomycetidae</taxon>
        <taxon>Hypocreales</taxon>
        <taxon>Nectriaceae</taxon>
        <taxon>Fusarium</taxon>
        <taxon>Fusarium incarnatum-equiseti species complex</taxon>
    </lineage>
</organism>
<dbReference type="AlphaFoldDB" id="A0A395N476"/>
<dbReference type="Proteomes" id="UP000265631">
    <property type="component" value="Unassembled WGS sequence"/>
</dbReference>
<gene>
    <name evidence="2" type="ORF">FIE12Z_889</name>
</gene>
<keyword evidence="3" id="KW-1185">Reference proteome</keyword>
<evidence type="ECO:0000313" key="3">
    <source>
        <dbReference type="Proteomes" id="UP000265631"/>
    </source>
</evidence>
<dbReference type="InterPro" id="IPR045518">
    <property type="entry name" value="2EXR"/>
</dbReference>
<accession>A0A395N476</accession>
<dbReference type="EMBL" id="PXXK01000016">
    <property type="protein sequence ID" value="RFN54805.1"/>
    <property type="molecule type" value="Genomic_DNA"/>
</dbReference>
<comment type="caution">
    <text evidence="2">The sequence shown here is derived from an EMBL/GenBank/DDBJ whole genome shotgun (WGS) entry which is preliminary data.</text>
</comment>
<sequence length="296" mass="34402">MAEPPPSMSTSLQLNNIPKGGYKVTITAADGTTVFHQVVEHPSQITLNISGTHPFPNQNAIPATTFPKFSRLPPEIRVKIWKFSLDQPRIFWPNRDYEKTDWLHGTNFDHKPPAVRQVCRESRKVSNSRGKFLFGSNDTLFASLWFDFHSDIFFDYLNDNGSSKRYSDEEFVDPALTDQVRNVALSYGALNLEAIKRITTVLEKYPSCQRIIFVWSGREMKPYGDIRFYPISDDELLRGTKRNWGEIKTRTNRTWRKERPLSKTKFTEDQLPVIEAAECIFVEKEKRKKEPDAWDY</sequence>